<name>A0ABT0C1I5_9BACT</name>
<evidence type="ECO:0000313" key="3">
    <source>
        <dbReference type="Proteomes" id="UP001165444"/>
    </source>
</evidence>
<sequence>MKAQETDDAPICPLCTNVLRVHDYLLTPDELIIFDSLVVKAISFHYKRFFYSQKRIEKETRVKRTRYEAIIKKFEEMGFLQTYVDKMPNSEGQIRYFYVNFPKLAEEEVLVKLVREKSTLFEAMRAYMEYHADEEFKALCPSAVKEKPKKNQEEKRIEEIRVMLEETLNERREMYNNGKLDIKPTRKLHPTTVVLTNQQKQGFLDLETRYGFESIHQAFIAYCDEVLEKVCKPKNLFNYFLTRDRFHHDYSIFINSLNSYMIKYSSPLK</sequence>
<evidence type="ECO:0008006" key="4">
    <source>
        <dbReference type="Google" id="ProtNLM"/>
    </source>
</evidence>
<feature type="coiled-coil region" evidence="1">
    <location>
        <begin position="150"/>
        <end position="177"/>
    </location>
</feature>
<dbReference type="RefSeq" id="WP_243324504.1">
    <property type="nucleotide sequence ID" value="NZ_JAKZMM010000015.1"/>
</dbReference>
<gene>
    <name evidence="2" type="ORF">MUN53_07705</name>
</gene>
<keyword evidence="3" id="KW-1185">Reference proteome</keyword>
<evidence type="ECO:0000313" key="2">
    <source>
        <dbReference type="EMBL" id="MCJ2380491.1"/>
    </source>
</evidence>
<keyword evidence="1" id="KW-0175">Coiled coil</keyword>
<dbReference type="Proteomes" id="UP001165444">
    <property type="component" value="Unassembled WGS sequence"/>
</dbReference>
<proteinExistence type="predicted"/>
<accession>A0ABT0C1I5</accession>
<organism evidence="2 3">
    <name type="scientific">Parabacteroides faecalis</name>
    <dbReference type="NCBI Taxonomy" id="2924040"/>
    <lineage>
        <taxon>Bacteria</taxon>
        <taxon>Pseudomonadati</taxon>
        <taxon>Bacteroidota</taxon>
        <taxon>Bacteroidia</taxon>
        <taxon>Bacteroidales</taxon>
        <taxon>Tannerellaceae</taxon>
        <taxon>Parabacteroides</taxon>
    </lineage>
</organism>
<dbReference type="EMBL" id="JAKZMM010000015">
    <property type="protein sequence ID" value="MCJ2380491.1"/>
    <property type="molecule type" value="Genomic_DNA"/>
</dbReference>
<evidence type="ECO:0000256" key="1">
    <source>
        <dbReference type="SAM" id="Coils"/>
    </source>
</evidence>
<comment type="caution">
    <text evidence="2">The sequence shown here is derived from an EMBL/GenBank/DDBJ whole genome shotgun (WGS) entry which is preliminary data.</text>
</comment>
<protein>
    <recommendedName>
        <fullName evidence="4">Transcriptional regulator</fullName>
    </recommendedName>
</protein>
<reference evidence="2 3" key="1">
    <citation type="submission" date="2022-03" db="EMBL/GenBank/DDBJ databases">
        <title>Parabacteroides sp. nov. isolated from swine feces.</title>
        <authorList>
            <person name="Bak J.E."/>
        </authorList>
    </citation>
    <scope>NUCLEOTIDE SEQUENCE [LARGE SCALE GENOMIC DNA]</scope>
    <source>
        <strain evidence="2 3">AGMB00274</strain>
    </source>
</reference>